<evidence type="ECO:0000256" key="1">
    <source>
        <dbReference type="ARBA" id="ARBA00022679"/>
    </source>
</evidence>
<dbReference type="OrthoDB" id="158463at2"/>
<accession>A0A2T5J3N2</accession>
<gene>
    <name evidence="4" type="ORF">C8N29_101220</name>
</gene>
<sequence>MHILFVHQNSLGQFTHLAAYLAQQPEHVVVSIAQKENMERKPSPAGVQRVGYQINRARSAQTHKYLWGTEEHILRGQAVVRACLELRQRGFEPQLIIAHAGWGEALYLRDIYPKAKIVGYFEFFYHAVGKDVGFDPEFPTDFDRRFLLRTRNATQLMTWTGVDYGWSPTQWQRSLFPAEFQQRIKVIHEGINTDIVKPNPEAVFTTPDGITLTQQDEVITFVNRNLEPYRGFHVFMRALPEIQRQRPKAITVIIGSESVSYGAPPKGAANWKEALLQEVGAQLDMSRIHFVGSLPYQHYLQALQISKIHLYLTYPFVLSWSMLESMAAGCILLASSTPPVLEVIEHGKNGLLCGFFDKDSLITQVVDVLAQPQRYDYLRAAARQTIIQHYDLKTVCMPQQLAFVQQLLTQETNV</sequence>
<evidence type="ECO:0000313" key="4">
    <source>
        <dbReference type="EMBL" id="PTQ91148.1"/>
    </source>
</evidence>
<dbReference type="EMBL" id="QAON01000001">
    <property type="protein sequence ID" value="PTQ91148.1"/>
    <property type="molecule type" value="Genomic_DNA"/>
</dbReference>
<dbReference type="AlphaFoldDB" id="A0A2T5J3N2"/>
<evidence type="ECO:0000259" key="2">
    <source>
        <dbReference type="Pfam" id="PF00534"/>
    </source>
</evidence>
<feature type="domain" description="Glycosyl transferase family 4" evidence="3">
    <location>
        <begin position="27"/>
        <end position="195"/>
    </location>
</feature>
<dbReference type="PANTHER" id="PTHR46401:SF2">
    <property type="entry name" value="GLYCOSYLTRANSFERASE WBBK-RELATED"/>
    <property type="match status" value="1"/>
</dbReference>
<dbReference type="RefSeq" id="WP_107864172.1">
    <property type="nucleotide sequence ID" value="NZ_QAON01000001.1"/>
</dbReference>
<evidence type="ECO:0000259" key="3">
    <source>
        <dbReference type="Pfam" id="PF12000"/>
    </source>
</evidence>
<dbReference type="SUPFAM" id="SSF53756">
    <property type="entry name" value="UDP-Glycosyltransferase/glycogen phosphorylase"/>
    <property type="match status" value="1"/>
</dbReference>
<keyword evidence="5" id="KW-1185">Reference proteome</keyword>
<dbReference type="GO" id="GO:0009103">
    <property type="term" value="P:lipopolysaccharide biosynthetic process"/>
    <property type="evidence" value="ECO:0007669"/>
    <property type="project" value="TreeGrafter"/>
</dbReference>
<dbReference type="InterPro" id="IPR022623">
    <property type="entry name" value="Glyco_trans_4"/>
</dbReference>
<name>A0A2T5J3N2_9GAMM</name>
<protein>
    <submittedName>
        <fullName evidence="4">Glycosyltransferase involved in cell wall biosynthesis</fullName>
    </submittedName>
</protein>
<dbReference type="InterPro" id="IPR001296">
    <property type="entry name" value="Glyco_trans_1"/>
</dbReference>
<comment type="caution">
    <text evidence="4">The sequence shown here is derived from an EMBL/GenBank/DDBJ whole genome shotgun (WGS) entry which is preliminary data.</text>
</comment>
<keyword evidence="1 4" id="KW-0808">Transferase</keyword>
<dbReference type="Gene3D" id="3.40.50.2000">
    <property type="entry name" value="Glycogen Phosphorylase B"/>
    <property type="match status" value="2"/>
</dbReference>
<dbReference type="Pfam" id="PF00534">
    <property type="entry name" value="Glycos_transf_1"/>
    <property type="match status" value="1"/>
</dbReference>
<feature type="domain" description="Glycosyl transferase family 1" evidence="2">
    <location>
        <begin position="214"/>
        <end position="384"/>
    </location>
</feature>
<dbReference type="GO" id="GO:0016757">
    <property type="term" value="F:glycosyltransferase activity"/>
    <property type="evidence" value="ECO:0007669"/>
    <property type="project" value="InterPro"/>
</dbReference>
<dbReference type="Proteomes" id="UP000244223">
    <property type="component" value="Unassembled WGS sequence"/>
</dbReference>
<dbReference type="Pfam" id="PF12000">
    <property type="entry name" value="Glyco_trans_4_3"/>
    <property type="match status" value="1"/>
</dbReference>
<proteinExistence type="predicted"/>
<organism evidence="4 5">
    <name type="scientific">Agitococcus lubricus</name>
    <dbReference type="NCBI Taxonomy" id="1077255"/>
    <lineage>
        <taxon>Bacteria</taxon>
        <taxon>Pseudomonadati</taxon>
        <taxon>Pseudomonadota</taxon>
        <taxon>Gammaproteobacteria</taxon>
        <taxon>Moraxellales</taxon>
        <taxon>Moraxellaceae</taxon>
        <taxon>Agitococcus</taxon>
    </lineage>
</organism>
<dbReference type="PANTHER" id="PTHR46401">
    <property type="entry name" value="GLYCOSYLTRANSFERASE WBBK-RELATED"/>
    <property type="match status" value="1"/>
</dbReference>
<evidence type="ECO:0000313" key="5">
    <source>
        <dbReference type="Proteomes" id="UP000244223"/>
    </source>
</evidence>
<dbReference type="CDD" id="cd03818">
    <property type="entry name" value="GT4_ExpC-like"/>
    <property type="match status" value="1"/>
</dbReference>
<reference evidence="4 5" key="1">
    <citation type="submission" date="2018-04" db="EMBL/GenBank/DDBJ databases">
        <title>Genomic Encyclopedia of Archaeal and Bacterial Type Strains, Phase II (KMG-II): from individual species to whole genera.</title>
        <authorList>
            <person name="Goeker M."/>
        </authorList>
    </citation>
    <scope>NUCLEOTIDE SEQUENCE [LARGE SCALE GENOMIC DNA]</scope>
    <source>
        <strain evidence="4 5">DSM 5822</strain>
    </source>
</reference>